<dbReference type="Proteomes" id="UP001479436">
    <property type="component" value="Unassembled WGS sequence"/>
</dbReference>
<dbReference type="EMBL" id="JASJQH010000592">
    <property type="protein sequence ID" value="KAK9763626.1"/>
    <property type="molecule type" value="Genomic_DNA"/>
</dbReference>
<gene>
    <name evidence="2" type="ORF">K7432_009521</name>
</gene>
<feature type="compositionally biased region" description="Basic and acidic residues" evidence="1">
    <location>
        <begin position="12"/>
        <end position="21"/>
    </location>
</feature>
<proteinExistence type="predicted"/>
<protein>
    <submittedName>
        <fullName evidence="2">Uncharacterized protein</fullName>
    </submittedName>
</protein>
<evidence type="ECO:0000256" key="1">
    <source>
        <dbReference type="SAM" id="MobiDB-lite"/>
    </source>
</evidence>
<accession>A0ABR2WQ43</accession>
<evidence type="ECO:0000313" key="3">
    <source>
        <dbReference type="Proteomes" id="UP001479436"/>
    </source>
</evidence>
<feature type="non-terminal residue" evidence="2">
    <location>
        <position position="1"/>
    </location>
</feature>
<sequence length="305" mass="34358">HSIPPSLRSHSRHDSGVHHGSYEQPVNSSSLQPSEVVTEEYFMHLPSSPALVHSIENPYFQELVRKIKHELNISLNANTEASPLHGMHSLNDSGHCTFGFKYERRDVHKLPRAQQILKDYLESSQISFFNSGGLATNGSYDIYPRRMSSNLSPSASDSRPIRDNRSYSLFDLDAGVIFEPNTQRRNTYTSLNMQKCPPPPTNQSSYQHRRYSSTPLERNLSLSSTTKDSIWLPHDSSSLDSASLSWLNNGYGRAHMKNKLNTGIWTEESFLPFEMPGPMTENNSADRGGRRGPSSLYSGNLLPFK</sequence>
<feature type="region of interest" description="Disordered" evidence="1">
    <location>
        <begin position="1"/>
        <end position="30"/>
    </location>
</feature>
<name>A0ABR2WQ43_9FUNG</name>
<comment type="caution">
    <text evidence="2">The sequence shown here is derived from an EMBL/GenBank/DDBJ whole genome shotgun (WGS) entry which is preliminary data.</text>
</comment>
<feature type="region of interest" description="Disordered" evidence="1">
    <location>
        <begin position="189"/>
        <end position="218"/>
    </location>
</feature>
<evidence type="ECO:0000313" key="2">
    <source>
        <dbReference type="EMBL" id="KAK9763626.1"/>
    </source>
</evidence>
<feature type="compositionally biased region" description="Polar residues" evidence="1">
    <location>
        <begin position="202"/>
        <end position="218"/>
    </location>
</feature>
<keyword evidence="3" id="KW-1185">Reference proteome</keyword>
<feature type="region of interest" description="Disordered" evidence="1">
    <location>
        <begin position="277"/>
        <end position="305"/>
    </location>
</feature>
<organism evidence="2 3">
    <name type="scientific">Basidiobolus ranarum</name>
    <dbReference type="NCBI Taxonomy" id="34480"/>
    <lineage>
        <taxon>Eukaryota</taxon>
        <taxon>Fungi</taxon>
        <taxon>Fungi incertae sedis</taxon>
        <taxon>Zoopagomycota</taxon>
        <taxon>Entomophthoromycotina</taxon>
        <taxon>Basidiobolomycetes</taxon>
        <taxon>Basidiobolales</taxon>
        <taxon>Basidiobolaceae</taxon>
        <taxon>Basidiobolus</taxon>
    </lineage>
</organism>
<reference evidence="2 3" key="1">
    <citation type="submission" date="2023-04" db="EMBL/GenBank/DDBJ databases">
        <title>Genome of Basidiobolus ranarum AG-B5.</title>
        <authorList>
            <person name="Stajich J.E."/>
            <person name="Carter-House D."/>
            <person name="Gryganskyi A."/>
        </authorList>
    </citation>
    <scope>NUCLEOTIDE SEQUENCE [LARGE SCALE GENOMIC DNA]</scope>
    <source>
        <strain evidence="2 3">AG-B5</strain>
    </source>
</reference>